<evidence type="ECO:0000259" key="3">
    <source>
        <dbReference type="Pfam" id="PF13649"/>
    </source>
</evidence>
<organism evidence="4 5">
    <name type="scientific">Halocatena salina</name>
    <dbReference type="NCBI Taxonomy" id="2934340"/>
    <lineage>
        <taxon>Archaea</taxon>
        <taxon>Methanobacteriati</taxon>
        <taxon>Methanobacteriota</taxon>
        <taxon>Stenosarchaea group</taxon>
        <taxon>Halobacteria</taxon>
        <taxon>Halobacteriales</taxon>
        <taxon>Natronomonadaceae</taxon>
        <taxon>Halocatena</taxon>
    </lineage>
</organism>
<dbReference type="SUPFAM" id="SSF53335">
    <property type="entry name" value="S-adenosyl-L-methionine-dependent methyltransferases"/>
    <property type="match status" value="1"/>
</dbReference>
<feature type="domain" description="Methyltransferase" evidence="3">
    <location>
        <begin position="45"/>
        <end position="134"/>
    </location>
</feature>
<dbReference type="GO" id="GO:0032259">
    <property type="term" value="P:methylation"/>
    <property type="evidence" value="ECO:0007669"/>
    <property type="project" value="UniProtKB-KW"/>
</dbReference>
<dbReference type="InterPro" id="IPR041698">
    <property type="entry name" value="Methyltransf_25"/>
</dbReference>
<proteinExistence type="predicted"/>
<dbReference type="RefSeq" id="WP_247993298.1">
    <property type="nucleotide sequence ID" value="NZ_CP096019.1"/>
</dbReference>
<protein>
    <submittedName>
        <fullName evidence="4">Class I SAM-dependent methyltransferase</fullName>
    </submittedName>
</protein>
<dbReference type="EMBL" id="CP096019">
    <property type="protein sequence ID" value="UPM42627.1"/>
    <property type="molecule type" value="Genomic_DNA"/>
</dbReference>
<dbReference type="GO" id="GO:0008168">
    <property type="term" value="F:methyltransferase activity"/>
    <property type="evidence" value="ECO:0007669"/>
    <property type="project" value="UniProtKB-KW"/>
</dbReference>
<dbReference type="KEGG" id="haad:MW046_11770"/>
<dbReference type="Pfam" id="PF13649">
    <property type="entry name" value="Methyltransf_25"/>
    <property type="match status" value="1"/>
</dbReference>
<dbReference type="Gene3D" id="3.40.50.150">
    <property type="entry name" value="Vaccinia Virus protein VP39"/>
    <property type="match status" value="1"/>
</dbReference>
<gene>
    <name evidence="4" type="ORF">MW046_11770</name>
</gene>
<sequence>MDESVTPTIATYESVAEQYCERHADRTVVEPLLDRFLGGVDGDRVLDVGCGPGWETETFAQRGYDPIGVDLTPAFLRLASEQTATGRFVRMDMRQLGVVDGSIDGLWACASFLHVPRSDAPATLAEFHRALRSGPLALTVKRGEGTVAGTTYDDDTRRFTLYTTDELTDHVTQAGFTVEHVAVEDGWIHCIGCA</sequence>
<keyword evidence="2" id="KW-0808">Transferase</keyword>
<evidence type="ECO:0000256" key="2">
    <source>
        <dbReference type="ARBA" id="ARBA00022679"/>
    </source>
</evidence>
<accession>A0A8U0A3V1</accession>
<dbReference type="CDD" id="cd02440">
    <property type="entry name" value="AdoMet_MTases"/>
    <property type="match status" value="1"/>
</dbReference>
<dbReference type="InterPro" id="IPR029063">
    <property type="entry name" value="SAM-dependent_MTases_sf"/>
</dbReference>
<evidence type="ECO:0000313" key="4">
    <source>
        <dbReference type="EMBL" id="UPM42627.1"/>
    </source>
</evidence>
<evidence type="ECO:0000256" key="1">
    <source>
        <dbReference type="ARBA" id="ARBA00022603"/>
    </source>
</evidence>
<dbReference type="GeneID" id="71928735"/>
<dbReference type="AlphaFoldDB" id="A0A8U0A3V1"/>
<dbReference type="Proteomes" id="UP000831768">
    <property type="component" value="Chromosome"/>
</dbReference>
<evidence type="ECO:0000313" key="5">
    <source>
        <dbReference type="Proteomes" id="UP000831768"/>
    </source>
</evidence>
<dbReference type="PANTHER" id="PTHR43861:SF1">
    <property type="entry name" value="TRANS-ACONITATE 2-METHYLTRANSFERASE"/>
    <property type="match status" value="1"/>
</dbReference>
<name>A0A8U0A3V1_9EURY</name>
<keyword evidence="5" id="KW-1185">Reference proteome</keyword>
<reference evidence="4" key="1">
    <citation type="submission" date="2022-04" db="EMBL/GenBank/DDBJ databases">
        <title>Halocatena sp. nov., isolated from a salt lake.</title>
        <authorList>
            <person name="Cui H.-L."/>
        </authorList>
    </citation>
    <scope>NUCLEOTIDE SEQUENCE</scope>
    <source>
        <strain evidence="4">AD-1</strain>
    </source>
</reference>
<keyword evidence="1 4" id="KW-0489">Methyltransferase</keyword>
<dbReference type="PANTHER" id="PTHR43861">
    <property type="entry name" value="TRANS-ACONITATE 2-METHYLTRANSFERASE-RELATED"/>
    <property type="match status" value="1"/>
</dbReference>